<name>A0A7T8IVH4_9CAUD</name>
<gene>
    <name evidence="1" type="ORF">pEaSNUABM5_00008</name>
</gene>
<dbReference type="EMBL" id="MW366843">
    <property type="protein sequence ID" value="QQO90150.1"/>
    <property type="molecule type" value="Genomic_DNA"/>
</dbReference>
<sequence>MEQQRDNVKHRIYTGMPTKLPPFDSGFVHQHNRAALKLLLKAAPDVCQIVTLTDGVGAAYALRLLSKRNFQLRSIALEFNLHDLTFSGRIAHLFVRGQQDYTPLSRYFARGSSMLHELSQAQGNVIDMFCFGQEFHQALKQRERGKSIVFVEE</sequence>
<accession>A0A7T8IVH4</accession>
<evidence type="ECO:0000313" key="2">
    <source>
        <dbReference type="Proteomes" id="UP000596123"/>
    </source>
</evidence>
<keyword evidence="2" id="KW-1185">Reference proteome</keyword>
<organism evidence="1 2">
    <name type="scientific">Erwinia phage pEa_SNUABM_5</name>
    <dbReference type="NCBI Taxonomy" id="2797313"/>
    <lineage>
        <taxon>Viruses</taxon>
        <taxon>Duplodnaviria</taxon>
        <taxon>Heunggongvirae</taxon>
        <taxon>Uroviricota</taxon>
        <taxon>Caudoviricetes</taxon>
        <taxon>Rivsvirus</taxon>
        <taxon>Rivsvirus SNUABM5</taxon>
    </lineage>
</organism>
<reference evidence="1 2" key="1">
    <citation type="submission" date="2020-12" db="EMBL/GenBank/DDBJ databases">
        <title>Complete genome sequence of Erwinia phage pEa_SNUABM_5.</title>
        <authorList>
            <person name="Kim S.G."/>
            <person name="Lee S.B."/>
            <person name="Kwon J."/>
            <person name="Park S.C."/>
        </authorList>
    </citation>
    <scope>NUCLEOTIDE SEQUENCE [LARGE SCALE GENOMIC DNA]</scope>
</reference>
<protein>
    <submittedName>
        <fullName evidence="1">Uncharacterized protein</fullName>
    </submittedName>
</protein>
<dbReference type="Proteomes" id="UP000596123">
    <property type="component" value="Segment"/>
</dbReference>
<proteinExistence type="predicted"/>
<evidence type="ECO:0000313" key="1">
    <source>
        <dbReference type="EMBL" id="QQO90150.1"/>
    </source>
</evidence>